<keyword evidence="5 9" id="KW-0418">Kinase</keyword>
<dbReference type="PANTHER" id="PTHR10256">
    <property type="entry name" value="SELENIDE, WATER DIKINASE"/>
    <property type="match status" value="1"/>
</dbReference>
<keyword evidence="3 9" id="KW-0479">Metal-binding</keyword>
<feature type="binding site" evidence="9">
    <location>
        <begin position="133"/>
        <end position="135"/>
    </location>
    <ligand>
        <name>ATP</name>
        <dbReference type="ChEBI" id="CHEBI:30616"/>
        <note>ligand shared between dimeric partners</note>
    </ligand>
</feature>
<evidence type="ECO:0000256" key="7">
    <source>
        <dbReference type="ARBA" id="ARBA00022842"/>
    </source>
</evidence>
<dbReference type="SUPFAM" id="SSF55326">
    <property type="entry name" value="PurM N-terminal domain-like"/>
    <property type="match status" value="1"/>
</dbReference>
<keyword evidence="8 9" id="KW-0711">Selenium</keyword>
<name>A0AA48GSL6_9BACT</name>
<organism evidence="12 13">
    <name type="scientific">Mesoterricola silvestris</name>
    <dbReference type="NCBI Taxonomy" id="2927979"/>
    <lineage>
        <taxon>Bacteria</taxon>
        <taxon>Pseudomonadati</taxon>
        <taxon>Acidobacteriota</taxon>
        <taxon>Holophagae</taxon>
        <taxon>Holophagales</taxon>
        <taxon>Holophagaceae</taxon>
        <taxon>Mesoterricola</taxon>
    </lineage>
</organism>
<comment type="function">
    <text evidence="9">Synthesizes selenophosphate from selenide and ATP.</text>
</comment>
<dbReference type="PANTHER" id="PTHR10256:SF0">
    <property type="entry name" value="INACTIVE SELENIDE, WATER DIKINASE-LIKE PROTEIN-RELATED"/>
    <property type="match status" value="1"/>
</dbReference>
<dbReference type="GO" id="GO:0005737">
    <property type="term" value="C:cytoplasm"/>
    <property type="evidence" value="ECO:0007669"/>
    <property type="project" value="TreeGrafter"/>
</dbReference>
<evidence type="ECO:0000256" key="1">
    <source>
        <dbReference type="ARBA" id="ARBA00008026"/>
    </source>
</evidence>
<dbReference type="GO" id="GO:0000287">
    <property type="term" value="F:magnesium ion binding"/>
    <property type="evidence" value="ECO:0007669"/>
    <property type="project" value="UniProtKB-UniRule"/>
</dbReference>
<feature type="active site" evidence="9">
    <location>
        <position position="12"/>
    </location>
</feature>
<keyword evidence="13" id="KW-1185">Reference proteome</keyword>
<dbReference type="SUPFAM" id="SSF56042">
    <property type="entry name" value="PurM C-terminal domain-like"/>
    <property type="match status" value="1"/>
</dbReference>
<protein>
    <recommendedName>
        <fullName evidence="9">Selenide, water dikinase</fullName>
        <ecNumber evidence="9">2.7.9.3</ecNumber>
    </recommendedName>
    <alternativeName>
        <fullName evidence="9">Selenium donor protein</fullName>
    </alternativeName>
    <alternativeName>
        <fullName evidence="9">Selenophosphate synthase</fullName>
    </alternativeName>
</protein>
<feature type="binding site" description="in other chain" evidence="9">
    <location>
        <position position="62"/>
    </location>
    <ligand>
        <name>ATP</name>
        <dbReference type="ChEBI" id="CHEBI:30616"/>
        <note>ligand shared between dimeric partners</note>
    </ligand>
</feature>
<dbReference type="EC" id="2.7.9.3" evidence="9"/>
<evidence type="ECO:0000313" key="12">
    <source>
        <dbReference type="EMBL" id="BDU74920.1"/>
    </source>
</evidence>
<dbReference type="Gene3D" id="3.90.650.10">
    <property type="entry name" value="PurM-like C-terminal domain"/>
    <property type="match status" value="1"/>
</dbReference>
<dbReference type="Pfam" id="PF02769">
    <property type="entry name" value="AIRS_C"/>
    <property type="match status" value="1"/>
</dbReference>
<dbReference type="CDD" id="cd02195">
    <property type="entry name" value="SelD"/>
    <property type="match status" value="1"/>
</dbReference>
<dbReference type="KEGG" id="msil:METEAL_40940"/>
<dbReference type="EMBL" id="AP027080">
    <property type="protein sequence ID" value="BDU74920.1"/>
    <property type="molecule type" value="Genomic_DNA"/>
</dbReference>
<feature type="binding site" description="in other chain" evidence="9">
    <location>
        <begin position="42"/>
        <end position="44"/>
    </location>
    <ligand>
        <name>ATP</name>
        <dbReference type="ChEBI" id="CHEBI:30616"/>
        <note>ligand shared between dimeric partners</note>
    </ligand>
</feature>
<comment type="subunit">
    <text evidence="9">Homodimer.</text>
</comment>
<dbReference type="GO" id="GO:0016260">
    <property type="term" value="P:selenocysteine biosynthetic process"/>
    <property type="evidence" value="ECO:0007669"/>
    <property type="project" value="InterPro"/>
</dbReference>
<dbReference type="InterPro" id="IPR016188">
    <property type="entry name" value="PurM-like_N"/>
</dbReference>
<feature type="binding site" description="in other chain" evidence="9">
    <location>
        <position position="85"/>
    </location>
    <ligand>
        <name>ATP</name>
        <dbReference type="ChEBI" id="CHEBI:30616"/>
        <note>ligand shared between dimeric partners</note>
    </ligand>
</feature>
<reference evidence="13" key="1">
    <citation type="journal article" date="2023" name="Int. J. Syst. Evol. Microbiol.">
        <title>Mesoterricola silvestris gen. nov., sp. nov., Mesoterricola sediminis sp. nov., Geothrix oryzae sp. nov., Geothrix edaphica sp. nov., Geothrix rubra sp. nov., and Geothrix limicola sp. nov., six novel members of Acidobacteriota isolated from soils.</title>
        <authorList>
            <person name="Itoh H."/>
            <person name="Sugisawa Y."/>
            <person name="Mise K."/>
            <person name="Xu Z."/>
            <person name="Kuniyasu M."/>
            <person name="Ushijima N."/>
            <person name="Kawano K."/>
            <person name="Kobayashi E."/>
            <person name="Shiratori Y."/>
            <person name="Masuda Y."/>
            <person name="Senoo K."/>
        </authorList>
    </citation>
    <scope>NUCLEOTIDE SEQUENCE [LARGE SCALE GENOMIC DNA]</scope>
    <source>
        <strain evidence="13">W79</strain>
    </source>
</reference>
<dbReference type="GO" id="GO:0004756">
    <property type="term" value="F:selenide, water dikinase activity"/>
    <property type="evidence" value="ECO:0007669"/>
    <property type="project" value="UniProtKB-UniRule"/>
</dbReference>
<feature type="domain" description="PurM-like C-terminal" evidence="11">
    <location>
        <begin position="163"/>
        <end position="333"/>
    </location>
</feature>
<feature type="binding site" evidence="9">
    <location>
        <position position="45"/>
    </location>
    <ligand>
        <name>Mg(2+)</name>
        <dbReference type="ChEBI" id="CHEBI:18420"/>
    </ligand>
</feature>
<dbReference type="InterPro" id="IPR036676">
    <property type="entry name" value="PurM-like_C_sf"/>
</dbReference>
<evidence type="ECO:0000256" key="9">
    <source>
        <dbReference type="HAMAP-Rule" id="MF_00625"/>
    </source>
</evidence>
<proteinExistence type="inferred from homology"/>
<keyword evidence="6 9" id="KW-0067">ATP-binding</keyword>
<feature type="domain" description="PurM-like N-terminal" evidence="10">
    <location>
        <begin position="44"/>
        <end position="151"/>
    </location>
</feature>
<feature type="binding site" evidence="9">
    <location>
        <position position="85"/>
    </location>
    <ligand>
        <name>Mg(2+)</name>
        <dbReference type="ChEBI" id="CHEBI:18420"/>
    </ligand>
</feature>
<feature type="binding site" description="in other chain" evidence="9">
    <location>
        <position position="15"/>
    </location>
    <ligand>
        <name>ATP</name>
        <dbReference type="ChEBI" id="CHEBI:30616"/>
        <note>ligand shared between dimeric partners</note>
    </ligand>
</feature>
<sequence>MNLTSHTRFSGCGAKLGPGVLAKALCGLEQPAYPDLLADFAGSEDAGIFRIGPHEALVQTVDFFPPIVDDPRLFGRIAAANALSDLYAMGARPITALALVCHPLKALGIEPLREMLAGGLGALVEAGCALLGGHSIEDAEPKLGYAVSGLVDPERAWRNNTLRPGGALLLTKPIGTGLVNMALRAQCASPRAREASEASMGTLNRVAAEVLARFHPMAVTDVTGFGLAGHAAEMAGGACGLTLRPDQVPLLPDVAEYAAMGLVPEGTYRNREGRMACVLGQPPAQVLDLLFDPQTSGGLLAALPEGEAEAAASALRDAGAGAWIIGETGGAPGTVRIL</sequence>
<dbReference type="Proteomes" id="UP001238179">
    <property type="component" value="Chromosome"/>
</dbReference>
<dbReference type="HAMAP" id="MF_00625">
    <property type="entry name" value="SelD"/>
    <property type="match status" value="1"/>
</dbReference>
<evidence type="ECO:0000256" key="5">
    <source>
        <dbReference type="ARBA" id="ARBA00022777"/>
    </source>
</evidence>
<dbReference type="AlphaFoldDB" id="A0AA48GSL6"/>
<dbReference type="InterPro" id="IPR004536">
    <property type="entry name" value="SPS/SelD"/>
</dbReference>
<feature type="site" description="Important for catalytic activity" evidence="9">
    <location>
        <position position="15"/>
    </location>
</feature>
<evidence type="ECO:0000256" key="6">
    <source>
        <dbReference type="ARBA" id="ARBA00022840"/>
    </source>
</evidence>
<dbReference type="Gene3D" id="3.30.1330.10">
    <property type="entry name" value="PurM-like, N-terminal domain"/>
    <property type="match status" value="1"/>
</dbReference>
<dbReference type="Pfam" id="PF00586">
    <property type="entry name" value="AIRS"/>
    <property type="match status" value="1"/>
</dbReference>
<dbReference type="RefSeq" id="WP_316413600.1">
    <property type="nucleotide sequence ID" value="NZ_AP027080.1"/>
</dbReference>
<comment type="similarity">
    <text evidence="1 9">Belongs to the selenophosphate synthase 1 family. Class I subfamily.</text>
</comment>
<comment type="catalytic activity">
    <reaction evidence="9">
        <text>hydrogenselenide + ATP + H2O = selenophosphate + AMP + phosphate + 2 H(+)</text>
        <dbReference type="Rhea" id="RHEA:18737"/>
        <dbReference type="ChEBI" id="CHEBI:15377"/>
        <dbReference type="ChEBI" id="CHEBI:15378"/>
        <dbReference type="ChEBI" id="CHEBI:16144"/>
        <dbReference type="ChEBI" id="CHEBI:29317"/>
        <dbReference type="ChEBI" id="CHEBI:30616"/>
        <dbReference type="ChEBI" id="CHEBI:43474"/>
        <dbReference type="ChEBI" id="CHEBI:456215"/>
        <dbReference type="EC" id="2.7.9.3"/>
    </reaction>
</comment>
<feature type="binding site" evidence="9">
    <location>
        <position position="221"/>
    </location>
    <ligand>
        <name>Mg(2+)</name>
        <dbReference type="ChEBI" id="CHEBI:18420"/>
    </ligand>
</feature>
<dbReference type="NCBIfam" id="TIGR00476">
    <property type="entry name" value="selD"/>
    <property type="match status" value="1"/>
</dbReference>
<evidence type="ECO:0000256" key="4">
    <source>
        <dbReference type="ARBA" id="ARBA00022741"/>
    </source>
</evidence>
<comment type="cofactor">
    <cofactor evidence="9">
        <name>Mg(2+)</name>
        <dbReference type="ChEBI" id="CHEBI:18420"/>
    </cofactor>
    <text evidence="9">Binds 1 Mg(2+) ion per monomer.</text>
</comment>
<dbReference type="InterPro" id="IPR023061">
    <property type="entry name" value="SelD_I"/>
</dbReference>
<evidence type="ECO:0000259" key="11">
    <source>
        <dbReference type="Pfam" id="PF02769"/>
    </source>
</evidence>
<evidence type="ECO:0000256" key="2">
    <source>
        <dbReference type="ARBA" id="ARBA00022679"/>
    </source>
</evidence>
<keyword evidence="7 9" id="KW-0460">Magnesium</keyword>
<evidence type="ECO:0000313" key="13">
    <source>
        <dbReference type="Proteomes" id="UP001238179"/>
    </source>
</evidence>
<keyword evidence="2 9" id="KW-0808">Transferase</keyword>
<dbReference type="GO" id="GO:0005524">
    <property type="term" value="F:ATP binding"/>
    <property type="evidence" value="ECO:0007669"/>
    <property type="project" value="UniProtKB-UniRule"/>
</dbReference>
<gene>
    <name evidence="9" type="primary">selD</name>
    <name evidence="12" type="ORF">METEAL_40940</name>
</gene>
<accession>A0AA48GSL6</accession>
<dbReference type="InterPro" id="IPR036921">
    <property type="entry name" value="PurM-like_N_sf"/>
</dbReference>
<keyword evidence="4 9" id="KW-0547">Nucleotide-binding</keyword>
<dbReference type="InterPro" id="IPR010918">
    <property type="entry name" value="PurM-like_C_dom"/>
</dbReference>
<evidence type="ECO:0000256" key="3">
    <source>
        <dbReference type="ARBA" id="ARBA00022723"/>
    </source>
</evidence>
<evidence type="ECO:0000256" key="8">
    <source>
        <dbReference type="ARBA" id="ARBA00023266"/>
    </source>
</evidence>
<evidence type="ECO:0000259" key="10">
    <source>
        <dbReference type="Pfam" id="PF00586"/>
    </source>
</evidence>
<dbReference type="PIRSF" id="PIRSF036407">
    <property type="entry name" value="Selenphspht_syn"/>
    <property type="match status" value="1"/>
</dbReference>